<dbReference type="Gene3D" id="3.30.310.70">
    <property type="entry name" value="TT1751-like domain"/>
    <property type="match status" value="1"/>
</dbReference>
<dbReference type="CDD" id="cd14797">
    <property type="entry name" value="DUF302"/>
    <property type="match status" value="1"/>
</dbReference>
<dbReference type="PANTHER" id="PTHR38342:SF1">
    <property type="entry name" value="SLR5037 PROTEIN"/>
    <property type="match status" value="1"/>
</dbReference>
<name>A0ABW0GPY7_9MICO</name>
<dbReference type="InterPro" id="IPR035923">
    <property type="entry name" value="TT1751-like_sf"/>
</dbReference>
<keyword evidence="3" id="KW-1185">Reference proteome</keyword>
<evidence type="ECO:0000313" key="3">
    <source>
        <dbReference type="Proteomes" id="UP001596122"/>
    </source>
</evidence>
<dbReference type="InterPro" id="IPR016796">
    <property type="entry name" value="UCP021774"/>
</dbReference>
<accession>A0ABW0GPY7</accession>
<evidence type="ECO:0000259" key="1">
    <source>
        <dbReference type="Pfam" id="PF03625"/>
    </source>
</evidence>
<evidence type="ECO:0000313" key="2">
    <source>
        <dbReference type="EMBL" id="MFC5382043.1"/>
    </source>
</evidence>
<sequence>MDYGTTVTTDLSFDDAVARTREALQEQGFGVLTEIDVQATLKNKLDLDMEQYLILGACNPALAHQALEVERGIGLLLPCNVLIRRSGDETLVQALDPQVMVSLPDRPELQPVADDAAARLSAALAAVAGS</sequence>
<gene>
    <name evidence="2" type="ORF">ACFPJ6_14810</name>
</gene>
<dbReference type="EMBL" id="JBHSLD010000014">
    <property type="protein sequence ID" value="MFC5382043.1"/>
    <property type="molecule type" value="Genomic_DNA"/>
</dbReference>
<dbReference type="Proteomes" id="UP001596122">
    <property type="component" value="Unassembled WGS sequence"/>
</dbReference>
<feature type="domain" description="DUF302" evidence="1">
    <location>
        <begin position="35"/>
        <end position="97"/>
    </location>
</feature>
<organism evidence="2 3">
    <name type="scientific">Aquipuribacter nitratireducens</name>
    <dbReference type="NCBI Taxonomy" id="650104"/>
    <lineage>
        <taxon>Bacteria</taxon>
        <taxon>Bacillati</taxon>
        <taxon>Actinomycetota</taxon>
        <taxon>Actinomycetes</taxon>
        <taxon>Micrococcales</taxon>
        <taxon>Intrasporangiaceae</taxon>
        <taxon>Aquipuribacter</taxon>
    </lineage>
</organism>
<reference evidence="3" key="1">
    <citation type="journal article" date="2019" name="Int. J. Syst. Evol. Microbiol.">
        <title>The Global Catalogue of Microorganisms (GCM) 10K type strain sequencing project: providing services to taxonomists for standard genome sequencing and annotation.</title>
        <authorList>
            <consortium name="The Broad Institute Genomics Platform"/>
            <consortium name="The Broad Institute Genome Sequencing Center for Infectious Disease"/>
            <person name="Wu L."/>
            <person name="Ma J."/>
        </authorList>
    </citation>
    <scope>NUCLEOTIDE SEQUENCE [LARGE SCALE GENOMIC DNA]</scope>
    <source>
        <strain evidence="3">CCUG 43114</strain>
    </source>
</reference>
<comment type="caution">
    <text evidence="2">The sequence shown here is derived from an EMBL/GenBank/DDBJ whole genome shotgun (WGS) entry which is preliminary data.</text>
</comment>
<dbReference type="SUPFAM" id="SSF103247">
    <property type="entry name" value="TT1751-like"/>
    <property type="match status" value="1"/>
</dbReference>
<dbReference type="Pfam" id="PF03625">
    <property type="entry name" value="DUF302"/>
    <property type="match status" value="1"/>
</dbReference>
<dbReference type="RefSeq" id="WP_340269876.1">
    <property type="nucleotide sequence ID" value="NZ_JBBEOG010000005.1"/>
</dbReference>
<dbReference type="InterPro" id="IPR005180">
    <property type="entry name" value="DUF302"/>
</dbReference>
<dbReference type="PIRSF" id="PIRSF021774">
    <property type="entry name" value="UCP021774"/>
    <property type="match status" value="1"/>
</dbReference>
<protein>
    <submittedName>
        <fullName evidence="2">DUF302 domain-containing protein</fullName>
    </submittedName>
</protein>
<dbReference type="PANTHER" id="PTHR38342">
    <property type="entry name" value="SLR5037 PROTEIN"/>
    <property type="match status" value="1"/>
</dbReference>
<proteinExistence type="predicted"/>